<protein>
    <submittedName>
        <fullName evidence="1">Uncharacterized protein</fullName>
    </submittedName>
</protein>
<dbReference type="HOGENOM" id="CLU_2864142_0_0_10"/>
<name>C9LDW7_9BACT</name>
<proteinExistence type="predicted"/>
<sequence>MKSFVEISKHELHPEMAEKNFEIYFGEIHPSDKEISEQGSISFLYFDANDEALSIRYPLESYVE</sequence>
<accession>C9LDW7</accession>
<organism evidence="1 2">
    <name type="scientific">Alloprevotella tannerae ATCC 51259</name>
    <dbReference type="NCBI Taxonomy" id="626522"/>
    <lineage>
        <taxon>Bacteria</taxon>
        <taxon>Pseudomonadati</taxon>
        <taxon>Bacteroidota</taxon>
        <taxon>Bacteroidia</taxon>
        <taxon>Bacteroidales</taxon>
        <taxon>Prevotellaceae</taxon>
        <taxon>Alloprevotella</taxon>
    </lineage>
</organism>
<dbReference type="Proteomes" id="UP000003460">
    <property type="component" value="Unassembled WGS sequence"/>
</dbReference>
<evidence type="ECO:0000313" key="1">
    <source>
        <dbReference type="EMBL" id="EEX72728.1"/>
    </source>
</evidence>
<dbReference type="STRING" id="626522.GCWU000325_00390"/>
<evidence type="ECO:0000313" key="2">
    <source>
        <dbReference type="Proteomes" id="UP000003460"/>
    </source>
</evidence>
<dbReference type="EMBL" id="ACIJ02000007">
    <property type="protein sequence ID" value="EEX72728.1"/>
    <property type="molecule type" value="Genomic_DNA"/>
</dbReference>
<dbReference type="GeneID" id="84575664"/>
<comment type="caution">
    <text evidence="1">The sequence shown here is derived from an EMBL/GenBank/DDBJ whole genome shotgun (WGS) entry which is preliminary data.</text>
</comment>
<keyword evidence="2" id="KW-1185">Reference proteome</keyword>
<dbReference type="RefSeq" id="WP_006254165.1">
    <property type="nucleotide sequence ID" value="NZ_GG700642.1"/>
</dbReference>
<gene>
    <name evidence="1" type="ORF">GCWU000325_00390</name>
</gene>
<dbReference type="AlphaFoldDB" id="C9LDW7"/>
<reference evidence="1" key="1">
    <citation type="submission" date="2009-09" db="EMBL/GenBank/DDBJ databases">
        <authorList>
            <person name="Weinstock G."/>
            <person name="Sodergren E."/>
            <person name="Clifton S."/>
            <person name="Fulton L."/>
            <person name="Fulton B."/>
            <person name="Courtney L."/>
            <person name="Fronick C."/>
            <person name="Harrison M."/>
            <person name="Strong C."/>
            <person name="Farmer C."/>
            <person name="Delahaunty K."/>
            <person name="Markovic C."/>
            <person name="Hall O."/>
            <person name="Minx P."/>
            <person name="Tomlinson C."/>
            <person name="Mitreva M."/>
            <person name="Nelson J."/>
            <person name="Hou S."/>
            <person name="Wollam A."/>
            <person name="Pepin K.H."/>
            <person name="Johnson M."/>
            <person name="Bhonagiri V."/>
            <person name="Nash W.E."/>
            <person name="Warren W."/>
            <person name="Chinwalla A."/>
            <person name="Mardis E.R."/>
            <person name="Wilson R.K."/>
        </authorList>
    </citation>
    <scope>NUCLEOTIDE SEQUENCE [LARGE SCALE GENOMIC DNA]</scope>
    <source>
        <strain evidence="1">ATCC 51259</strain>
    </source>
</reference>